<protein>
    <submittedName>
        <fullName evidence="1">Uncharacterized protein</fullName>
    </submittedName>
</protein>
<proteinExistence type="predicted"/>
<gene>
    <name evidence="1" type="ORF">FWK35_00021794</name>
</gene>
<sequence>MGGSSYIPLPFDIKNKKAIINPQNSDQQCFKWAIIAKYVMGNNKTIVTENYTSHEDTFNFDGLTFPTPMREIKTFEKNNPKISVNVYGLKKENNKKHIVYPLKVVDKEKKEHFDLLLITNGDKSHYTFISDFSRLIRAQKTAHKETVIFCKRCFTSFDNRPLKNKPYGYAALVQHKLICGTHKPILPDMPAAGTMLEFDGWGKTQRHPLVIYSDFEALLVKCKERKGAETSAFQKHEPMSYGVYVKTTENIPTDLLEKYHIPTSPIIYRGNESRQDVAKRFVNEVTNIARKVEDMFKTNIPFTYCVSFKT</sequence>
<accession>A0A6G0XX92</accession>
<dbReference type="Proteomes" id="UP000478052">
    <property type="component" value="Unassembled WGS sequence"/>
</dbReference>
<organism evidence="1 2">
    <name type="scientific">Aphis craccivora</name>
    <name type="common">Cowpea aphid</name>
    <dbReference type="NCBI Taxonomy" id="307492"/>
    <lineage>
        <taxon>Eukaryota</taxon>
        <taxon>Metazoa</taxon>
        <taxon>Ecdysozoa</taxon>
        <taxon>Arthropoda</taxon>
        <taxon>Hexapoda</taxon>
        <taxon>Insecta</taxon>
        <taxon>Pterygota</taxon>
        <taxon>Neoptera</taxon>
        <taxon>Paraneoptera</taxon>
        <taxon>Hemiptera</taxon>
        <taxon>Sternorrhyncha</taxon>
        <taxon>Aphidomorpha</taxon>
        <taxon>Aphidoidea</taxon>
        <taxon>Aphididae</taxon>
        <taxon>Aphidini</taxon>
        <taxon>Aphis</taxon>
        <taxon>Aphis</taxon>
    </lineage>
</organism>
<evidence type="ECO:0000313" key="2">
    <source>
        <dbReference type="Proteomes" id="UP000478052"/>
    </source>
</evidence>
<dbReference type="PANTHER" id="PTHR31511">
    <property type="entry name" value="PROTEIN CBG23764"/>
    <property type="match status" value="1"/>
</dbReference>
<dbReference type="PANTHER" id="PTHR31511:SF12">
    <property type="entry name" value="RHO TERMINATION FACTOR N-TERMINAL DOMAIN-CONTAINING PROTEIN"/>
    <property type="match status" value="1"/>
</dbReference>
<reference evidence="1 2" key="1">
    <citation type="submission" date="2019-08" db="EMBL/GenBank/DDBJ databases">
        <title>Whole genome of Aphis craccivora.</title>
        <authorList>
            <person name="Voronova N.V."/>
            <person name="Shulinski R.S."/>
            <person name="Bandarenka Y.V."/>
            <person name="Zhorov D.G."/>
            <person name="Warner D."/>
        </authorList>
    </citation>
    <scope>NUCLEOTIDE SEQUENCE [LARGE SCALE GENOMIC DNA]</scope>
    <source>
        <strain evidence="1">180601</strain>
        <tissue evidence="1">Whole Body</tissue>
    </source>
</reference>
<name>A0A6G0XX92_APHCR</name>
<dbReference type="OrthoDB" id="6620350at2759"/>
<dbReference type="EMBL" id="VUJU01007473">
    <property type="protein sequence ID" value="KAF0745170.1"/>
    <property type="molecule type" value="Genomic_DNA"/>
</dbReference>
<dbReference type="AlphaFoldDB" id="A0A6G0XX92"/>
<evidence type="ECO:0000313" key="1">
    <source>
        <dbReference type="EMBL" id="KAF0745170.1"/>
    </source>
</evidence>
<comment type="caution">
    <text evidence="1">The sequence shown here is derived from an EMBL/GenBank/DDBJ whole genome shotgun (WGS) entry which is preliminary data.</text>
</comment>
<keyword evidence="2" id="KW-1185">Reference proteome</keyword>